<accession>A0AAQ1JUH0</accession>
<reference evidence="2 3" key="1">
    <citation type="submission" date="2016-10" db="EMBL/GenBank/DDBJ databases">
        <authorList>
            <person name="Varghese N."/>
            <person name="Submissions S."/>
        </authorList>
    </citation>
    <scope>NUCLEOTIDE SEQUENCE [LARGE SCALE GENOMIC DNA]</scope>
    <source>
        <strain evidence="2 3">LMG 22274</strain>
    </source>
</reference>
<gene>
    <name evidence="2" type="ORF">SAMN05216550_1084</name>
</gene>
<protein>
    <submittedName>
        <fullName evidence="2">Uncharacterized protein</fullName>
    </submittedName>
</protein>
<evidence type="ECO:0000313" key="3">
    <source>
        <dbReference type="Proteomes" id="UP000183529"/>
    </source>
</evidence>
<evidence type="ECO:0000313" key="2">
    <source>
        <dbReference type="EMBL" id="SEJ74316.1"/>
    </source>
</evidence>
<name>A0AAQ1JUH0_9BURK</name>
<proteinExistence type="predicted"/>
<dbReference type="Proteomes" id="UP000183529">
    <property type="component" value="Unassembled WGS sequence"/>
</dbReference>
<feature type="transmembrane region" description="Helical" evidence="1">
    <location>
        <begin position="28"/>
        <end position="47"/>
    </location>
</feature>
<sequence length="81" mass="9086">MIYTPNFPKYFPNNPFPSFISSLSRSPFIPTFLAFFCISLLLSSLISDENFRNLHIRSAATGMPVTLSRVAGNGCEKYPFS</sequence>
<dbReference type="EMBL" id="FNZM01000008">
    <property type="protein sequence ID" value="SEJ74316.1"/>
    <property type="molecule type" value="Genomic_DNA"/>
</dbReference>
<evidence type="ECO:0000256" key="1">
    <source>
        <dbReference type="SAM" id="Phobius"/>
    </source>
</evidence>
<dbReference type="AlphaFoldDB" id="A0AAQ1JUH0"/>
<organism evidence="2 3">
    <name type="scientific">Paraburkholderia tropica</name>
    <dbReference type="NCBI Taxonomy" id="92647"/>
    <lineage>
        <taxon>Bacteria</taxon>
        <taxon>Pseudomonadati</taxon>
        <taxon>Pseudomonadota</taxon>
        <taxon>Betaproteobacteria</taxon>
        <taxon>Burkholderiales</taxon>
        <taxon>Burkholderiaceae</taxon>
        <taxon>Paraburkholderia</taxon>
    </lineage>
</organism>
<keyword evidence="1" id="KW-0472">Membrane</keyword>
<keyword evidence="1" id="KW-0812">Transmembrane</keyword>
<keyword evidence="1" id="KW-1133">Transmembrane helix</keyword>
<comment type="caution">
    <text evidence="2">The sequence shown here is derived from an EMBL/GenBank/DDBJ whole genome shotgun (WGS) entry which is preliminary data.</text>
</comment>